<feature type="chain" id="PRO_5025546548" evidence="1">
    <location>
        <begin position="25"/>
        <end position="55"/>
    </location>
</feature>
<dbReference type="GO" id="GO:0046872">
    <property type="term" value="F:metal ion binding"/>
    <property type="evidence" value="ECO:0007669"/>
    <property type="project" value="InterPro"/>
</dbReference>
<name>A0A6A4NYD5_LUPAL</name>
<feature type="signal peptide" evidence="1">
    <location>
        <begin position="1"/>
        <end position="24"/>
    </location>
</feature>
<evidence type="ECO:0000259" key="2">
    <source>
        <dbReference type="Pfam" id="PF07127"/>
    </source>
</evidence>
<dbReference type="Pfam" id="PF07127">
    <property type="entry name" value="Nodulin_late"/>
    <property type="match status" value="1"/>
</dbReference>
<dbReference type="InterPro" id="IPR009810">
    <property type="entry name" value="Nodulin_late_dom"/>
</dbReference>
<dbReference type="EMBL" id="WOCE01000015">
    <property type="protein sequence ID" value="KAE9598596.1"/>
    <property type="molecule type" value="Genomic_DNA"/>
</dbReference>
<comment type="caution">
    <text evidence="3">The sequence shown here is derived from an EMBL/GenBank/DDBJ whole genome shotgun (WGS) entry which is preliminary data.</text>
</comment>
<organism evidence="3 4">
    <name type="scientific">Lupinus albus</name>
    <name type="common">White lupine</name>
    <name type="synonym">Lupinus termis</name>
    <dbReference type="NCBI Taxonomy" id="3870"/>
    <lineage>
        <taxon>Eukaryota</taxon>
        <taxon>Viridiplantae</taxon>
        <taxon>Streptophyta</taxon>
        <taxon>Embryophyta</taxon>
        <taxon>Tracheophyta</taxon>
        <taxon>Spermatophyta</taxon>
        <taxon>Magnoliopsida</taxon>
        <taxon>eudicotyledons</taxon>
        <taxon>Gunneridae</taxon>
        <taxon>Pentapetalae</taxon>
        <taxon>rosids</taxon>
        <taxon>fabids</taxon>
        <taxon>Fabales</taxon>
        <taxon>Fabaceae</taxon>
        <taxon>Papilionoideae</taxon>
        <taxon>50 kb inversion clade</taxon>
        <taxon>genistoids sensu lato</taxon>
        <taxon>core genistoids</taxon>
        <taxon>Genisteae</taxon>
        <taxon>Lupinus</taxon>
    </lineage>
</organism>
<keyword evidence="1" id="KW-0732">Signal</keyword>
<feature type="domain" description="Late nodulin" evidence="2">
    <location>
        <begin position="1"/>
        <end position="45"/>
    </location>
</feature>
<evidence type="ECO:0000313" key="3">
    <source>
        <dbReference type="EMBL" id="KAE9598596.1"/>
    </source>
</evidence>
<accession>A0A6A4NYD5</accession>
<protein>
    <submittedName>
        <fullName evidence="3">Putative Late nodulin</fullName>
    </submittedName>
</protein>
<gene>
    <name evidence="3" type="ORF">Lalb_Chr15g0082671</name>
</gene>
<keyword evidence="4" id="KW-1185">Reference proteome</keyword>
<sequence length="55" mass="6316">MDGILKFVYALLLLFSFFLNVTNGKKCFTHYDCEKYCPEGFIGICNIELAACYCM</sequence>
<evidence type="ECO:0000313" key="4">
    <source>
        <dbReference type="Proteomes" id="UP000447434"/>
    </source>
</evidence>
<proteinExistence type="predicted"/>
<reference evidence="4" key="1">
    <citation type="journal article" date="2020" name="Nat. Commun.">
        <title>Genome sequence of the cluster root forming white lupin.</title>
        <authorList>
            <person name="Hufnagel B."/>
            <person name="Marques A."/>
            <person name="Soriano A."/>
            <person name="Marques L."/>
            <person name="Divol F."/>
            <person name="Doumas P."/>
            <person name="Sallet E."/>
            <person name="Mancinotti D."/>
            <person name="Carrere S."/>
            <person name="Marande W."/>
            <person name="Arribat S."/>
            <person name="Keller J."/>
            <person name="Huneau C."/>
            <person name="Blein T."/>
            <person name="Aime D."/>
            <person name="Laguerre M."/>
            <person name="Taylor J."/>
            <person name="Schubert V."/>
            <person name="Nelson M."/>
            <person name="Geu-Flores F."/>
            <person name="Crespi M."/>
            <person name="Gallardo-Guerrero K."/>
            <person name="Delaux P.-M."/>
            <person name="Salse J."/>
            <person name="Berges H."/>
            <person name="Guyot R."/>
            <person name="Gouzy J."/>
            <person name="Peret B."/>
        </authorList>
    </citation>
    <scope>NUCLEOTIDE SEQUENCE [LARGE SCALE GENOMIC DNA]</scope>
    <source>
        <strain evidence="4">cv. Amiga</strain>
    </source>
</reference>
<evidence type="ECO:0000256" key="1">
    <source>
        <dbReference type="SAM" id="SignalP"/>
    </source>
</evidence>
<dbReference type="Proteomes" id="UP000447434">
    <property type="component" value="Chromosome 15"/>
</dbReference>
<dbReference type="AlphaFoldDB" id="A0A6A4NYD5"/>